<dbReference type="UniPathway" id="UPA00011"/>
<dbReference type="InterPro" id="IPR020845">
    <property type="entry name" value="AMP-binding_CS"/>
</dbReference>
<dbReference type="EMBL" id="AMRA01000103">
    <property type="protein sequence ID" value="EKF22160.1"/>
    <property type="molecule type" value="Genomic_DNA"/>
</dbReference>
<dbReference type="Gene3D" id="3.30.559.10">
    <property type="entry name" value="Chloramphenicol acetyltransferase-like domain"/>
    <property type="match status" value="2"/>
</dbReference>
<dbReference type="Gene3D" id="3.30.300.30">
    <property type="match status" value="1"/>
</dbReference>
<dbReference type="InterPro" id="IPR009081">
    <property type="entry name" value="PP-bd_ACP"/>
</dbReference>
<feature type="domain" description="Carrier" evidence="5">
    <location>
        <begin position="949"/>
        <end position="1024"/>
    </location>
</feature>
<dbReference type="SUPFAM" id="SSF56801">
    <property type="entry name" value="Acetyl-CoA synthetase-like"/>
    <property type="match status" value="1"/>
</dbReference>
<dbReference type="Proteomes" id="UP000006265">
    <property type="component" value="Unassembled WGS sequence"/>
</dbReference>
<dbReference type="GO" id="GO:0003824">
    <property type="term" value="F:catalytic activity"/>
    <property type="evidence" value="ECO:0007669"/>
    <property type="project" value="InterPro"/>
</dbReference>
<keyword evidence="3" id="KW-0597">Phosphoprotein</keyword>
<evidence type="ECO:0000313" key="6">
    <source>
        <dbReference type="EMBL" id="EKF22160.1"/>
    </source>
</evidence>
<dbReference type="NCBIfam" id="TIGR01733">
    <property type="entry name" value="AA-adenyl-dom"/>
    <property type="match status" value="1"/>
</dbReference>
<dbReference type="InterPro" id="IPR000873">
    <property type="entry name" value="AMP-dep_synth/lig_dom"/>
</dbReference>
<dbReference type="Pfam" id="PF13193">
    <property type="entry name" value="AMP-binding_C"/>
    <property type="match status" value="1"/>
</dbReference>
<dbReference type="eggNOG" id="COG1020">
    <property type="taxonomic scope" value="Bacteria"/>
</dbReference>
<dbReference type="SUPFAM" id="SSF52777">
    <property type="entry name" value="CoA-dependent acyltransferases"/>
    <property type="match status" value="2"/>
</dbReference>
<protein>
    <submittedName>
        <fullName evidence="6">Amino acid adenylation domain protein</fullName>
    </submittedName>
</protein>
<comment type="cofactor">
    <cofactor evidence="1">
        <name>pantetheine 4'-phosphate</name>
        <dbReference type="ChEBI" id="CHEBI:47942"/>
    </cofactor>
</comment>
<dbReference type="InterPro" id="IPR006162">
    <property type="entry name" value="Ppantetheine_attach_site"/>
</dbReference>
<dbReference type="SUPFAM" id="SSF47336">
    <property type="entry name" value="ACP-like"/>
    <property type="match status" value="1"/>
</dbReference>
<comment type="caution">
    <text evidence="6">The sequence shown here is derived from an EMBL/GenBank/DDBJ whole genome shotgun (WGS) entry which is preliminary data.</text>
</comment>
<dbReference type="InterPro" id="IPR023213">
    <property type="entry name" value="CAT-like_dom_sf"/>
</dbReference>
<dbReference type="Pfam" id="PF00501">
    <property type="entry name" value="AMP-binding"/>
    <property type="match status" value="1"/>
</dbReference>
<evidence type="ECO:0000256" key="4">
    <source>
        <dbReference type="SAM" id="MobiDB-lite"/>
    </source>
</evidence>
<dbReference type="SMART" id="SM01294">
    <property type="entry name" value="PKS_PP_betabranch"/>
    <property type="match status" value="1"/>
</dbReference>
<dbReference type="InterPro" id="IPR020806">
    <property type="entry name" value="PKS_PP-bd"/>
</dbReference>
<evidence type="ECO:0000256" key="3">
    <source>
        <dbReference type="ARBA" id="ARBA00022553"/>
    </source>
</evidence>
<evidence type="ECO:0000313" key="7">
    <source>
        <dbReference type="Proteomes" id="UP000006265"/>
    </source>
</evidence>
<dbReference type="Gene3D" id="3.30.559.30">
    <property type="entry name" value="Nonribosomal peptide synthetase, condensation domain"/>
    <property type="match status" value="1"/>
</dbReference>
<dbReference type="GO" id="GO:0005829">
    <property type="term" value="C:cytosol"/>
    <property type="evidence" value="ECO:0007669"/>
    <property type="project" value="TreeGrafter"/>
</dbReference>
<name>K5BAF7_MYCHD</name>
<dbReference type="FunFam" id="1.10.1200.10:FF:000016">
    <property type="entry name" value="Non-ribosomal peptide synthase"/>
    <property type="match status" value="1"/>
</dbReference>
<dbReference type="PROSITE" id="PS00455">
    <property type="entry name" value="AMP_BINDING"/>
    <property type="match status" value="1"/>
</dbReference>
<proteinExistence type="predicted"/>
<dbReference type="InterPro" id="IPR045851">
    <property type="entry name" value="AMP-bd_C_sf"/>
</dbReference>
<dbReference type="InterPro" id="IPR025110">
    <property type="entry name" value="AMP-bd_C"/>
</dbReference>
<dbReference type="GO" id="GO:0008610">
    <property type="term" value="P:lipid biosynthetic process"/>
    <property type="evidence" value="ECO:0007669"/>
    <property type="project" value="UniProtKB-ARBA"/>
</dbReference>
<evidence type="ECO:0000256" key="2">
    <source>
        <dbReference type="ARBA" id="ARBA00022450"/>
    </source>
</evidence>
<dbReference type="GO" id="GO:0031177">
    <property type="term" value="F:phosphopantetheine binding"/>
    <property type="evidence" value="ECO:0007669"/>
    <property type="project" value="InterPro"/>
</dbReference>
<dbReference type="PANTHER" id="PTHR45527:SF1">
    <property type="entry name" value="FATTY ACID SYNTHASE"/>
    <property type="match status" value="1"/>
</dbReference>
<dbReference type="GO" id="GO:0044550">
    <property type="term" value="P:secondary metabolite biosynthetic process"/>
    <property type="evidence" value="ECO:0007669"/>
    <property type="project" value="UniProtKB-ARBA"/>
</dbReference>
<feature type="region of interest" description="Disordered" evidence="4">
    <location>
        <begin position="206"/>
        <end position="232"/>
    </location>
</feature>
<dbReference type="InterPro" id="IPR001242">
    <property type="entry name" value="Condensation_dom"/>
</dbReference>
<dbReference type="FunFam" id="3.40.50.12780:FF:000012">
    <property type="entry name" value="Non-ribosomal peptide synthetase"/>
    <property type="match status" value="1"/>
</dbReference>
<accession>K5BAF7</accession>
<sequence length="1064" mass="113455">MQVDERSLPLTRAQLDIWLAQDLAPDRVRAATAWQLAVIVKIDGYVDYEVLGWALHRVVGECEPIRASFFEEGGHVLQKPVDYADVEVAFHDVSDSADPLQEVHDLVSELQCTPLPMSGPLFRFALIQARPDQFFLIGCFHHLVLDGSGIAIFGHRLGSVYSAVMTGAAIPPPVFGSLTDLIEYESAYESSAEYLADRDYWVRTLPPDNDQQSQPVSDPAPESETDLPSPPLPLDAAVLRRVDALAQATGLPPSSLITAACALLVRAWDTESSDVVLDFPVTRRVSPQSRTVPGMVAGVVPLVVSPTATMTVSEFCVHVDNRIREALEHQRFPVHTLERARYSQGAPSRVSVNFLPSTFTLDLGGSVGTASVLSAGAVNGLGLFFASDGAQLSLSVAGSGHRLAQCDPAALTHALERVLVGMTANPSRPLLSVEVLDREQTSRLSELGNRAALSQRPARETITEAFARQVRCAPDAVAVGCGDRALTYQELDVASDRLAQFLVGVGAGPGRCVGLVFDRCVEAVVAILGVLKTGAAYVPVDPAHPDERVRFMLADAAPVALVSGARWMERVDGFGVPVVDVADPPVAETPAAVLPAPSPDDIAYVIYTSGTTGTPKGVAIAHHNVTQLVGTLELGLDAGEQVWSQWHSYSFDISGWEIFNALLCGARLAIVPQEAARSAQELRELVRGEQINVLGLTPSAAAALSPDGLDGVALLVGGEPCPADVVERWAPGRVMLNQYGPTETTMWVTVSEPLTAGRGAPPIGRALPGAALFVLDAWLRPMPVGAIGELYVAGPHVGVGYVGRAGLTAARFVACPFAAGQRMYRTGDLVRWGADGQLRYVGRADEQVKIRGYRVELGEVQAALAQCDGVGQAAVVVREDRPGDKRLVGYVTGDVDSATVRAELAERLPVYMVPAAVVVVDGLPLTVNGKLDKRALPAPEYVDGGRYRAPGTLVEEVLAGIYGQILGLDRVGVDDSFFDLGGDSILAMRLIAAINTSLDTDLSVRTLFDAPTIAQLAPHLAIGTGSRKPLIAQPRPNRVPLSYAQQRLWFLNRFEGGAATYNMP</sequence>
<dbReference type="PRINTS" id="PR00154">
    <property type="entry name" value="AMPBINDING"/>
</dbReference>
<dbReference type="FunFam" id="3.30.300.30:FF:000010">
    <property type="entry name" value="Enterobactin synthetase component F"/>
    <property type="match status" value="1"/>
</dbReference>
<dbReference type="PROSITE" id="PS50075">
    <property type="entry name" value="CARRIER"/>
    <property type="match status" value="1"/>
</dbReference>
<organism evidence="6 7">
    <name type="scientific">Mycolicibacterium hassiacum (strain DSM 44199 / CIP 105218 / JCM 12690 / 3849)</name>
    <name type="common">Mycobacterium hassiacum</name>
    <dbReference type="NCBI Taxonomy" id="1122247"/>
    <lineage>
        <taxon>Bacteria</taxon>
        <taxon>Bacillati</taxon>
        <taxon>Actinomycetota</taxon>
        <taxon>Actinomycetes</taxon>
        <taxon>Mycobacteriales</taxon>
        <taxon>Mycobacteriaceae</taxon>
        <taxon>Mycolicibacterium</taxon>
    </lineage>
</organism>
<dbReference type="InterPro" id="IPR020459">
    <property type="entry name" value="AMP-binding"/>
</dbReference>
<dbReference type="InterPro" id="IPR010071">
    <property type="entry name" value="AA_adenyl_dom"/>
</dbReference>
<keyword evidence="2" id="KW-0596">Phosphopantetheine</keyword>
<dbReference type="AlphaFoldDB" id="K5BAF7"/>
<evidence type="ECO:0000256" key="1">
    <source>
        <dbReference type="ARBA" id="ARBA00001957"/>
    </source>
</evidence>
<gene>
    <name evidence="6" type="ORF">C731_3845</name>
</gene>
<dbReference type="PROSITE" id="PS00012">
    <property type="entry name" value="PHOSPHOPANTETHEINE"/>
    <property type="match status" value="1"/>
</dbReference>
<dbReference type="GO" id="GO:0072330">
    <property type="term" value="P:monocarboxylic acid biosynthetic process"/>
    <property type="evidence" value="ECO:0007669"/>
    <property type="project" value="UniProtKB-ARBA"/>
</dbReference>
<reference evidence="6 7" key="1">
    <citation type="journal article" date="2012" name="J. Bacteriol.">
        <title>Genome sequence of Mycobacterium hassiacum DSM 44199, a rare source of heat-stable mycobacterial proteins.</title>
        <authorList>
            <person name="Tiago I."/>
            <person name="Maranha A."/>
            <person name="Mendes V."/>
            <person name="Alarico S."/>
            <person name="Moynihan P.J."/>
            <person name="Clarke A.J."/>
            <person name="Macedo-Ribeiro S."/>
            <person name="Pereira P.J."/>
            <person name="Empadinhas N."/>
        </authorList>
    </citation>
    <scope>NUCLEOTIDE SEQUENCE [LARGE SCALE GENOMIC DNA]</scope>
    <source>
        <strain evidence="7">DSM 44199 / CIP 105218 / JCM 12690 / 3849</strain>
    </source>
</reference>
<dbReference type="Pfam" id="PF00550">
    <property type="entry name" value="PP-binding"/>
    <property type="match status" value="1"/>
</dbReference>
<keyword evidence="7" id="KW-1185">Reference proteome</keyword>
<dbReference type="InterPro" id="IPR042099">
    <property type="entry name" value="ANL_N_sf"/>
</dbReference>
<dbReference type="RefSeq" id="WP_005630511.1">
    <property type="nucleotide sequence ID" value="NZ_AMRA01000103.1"/>
</dbReference>
<dbReference type="Pfam" id="PF00668">
    <property type="entry name" value="Condensation"/>
    <property type="match status" value="1"/>
</dbReference>
<dbReference type="PANTHER" id="PTHR45527">
    <property type="entry name" value="NONRIBOSOMAL PEPTIDE SYNTHETASE"/>
    <property type="match status" value="1"/>
</dbReference>
<dbReference type="InterPro" id="IPR036736">
    <property type="entry name" value="ACP-like_sf"/>
</dbReference>
<feature type="non-terminal residue" evidence="6">
    <location>
        <position position="1064"/>
    </location>
</feature>
<dbReference type="Gene3D" id="3.40.50.12780">
    <property type="entry name" value="N-terminal domain of ligase-like"/>
    <property type="match status" value="1"/>
</dbReference>
<dbReference type="SMART" id="SM00823">
    <property type="entry name" value="PKS_PP"/>
    <property type="match status" value="1"/>
</dbReference>
<dbReference type="Gene3D" id="1.10.1200.10">
    <property type="entry name" value="ACP-like"/>
    <property type="match status" value="1"/>
</dbReference>
<dbReference type="GO" id="GO:0043041">
    <property type="term" value="P:amino acid activation for nonribosomal peptide biosynthetic process"/>
    <property type="evidence" value="ECO:0007669"/>
    <property type="project" value="TreeGrafter"/>
</dbReference>
<evidence type="ECO:0000259" key="5">
    <source>
        <dbReference type="PROSITE" id="PS50075"/>
    </source>
</evidence>